<evidence type="ECO:0000256" key="1">
    <source>
        <dbReference type="SAM" id="SignalP"/>
    </source>
</evidence>
<gene>
    <name evidence="2" type="ORF">HJA_11150</name>
</gene>
<keyword evidence="1" id="KW-0732">Signal</keyword>
<dbReference type="AlphaFoldDB" id="A0A059FBX8"/>
<evidence type="ECO:0008006" key="4">
    <source>
        <dbReference type="Google" id="ProtNLM"/>
    </source>
</evidence>
<protein>
    <recommendedName>
        <fullName evidence="4">YbjN domain-containing protein</fullName>
    </recommendedName>
</protein>
<feature type="signal peptide" evidence="1">
    <location>
        <begin position="1"/>
        <end position="20"/>
    </location>
</feature>
<dbReference type="Proteomes" id="UP000024816">
    <property type="component" value="Unassembled WGS sequence"/>
</dbReference>
<evidence type="ECO:0000313" key="2">
    <source>
        <dbReference type="EMBL" id="KCZ88135.1"/>
    </source>
</evidence>
<sequence>MRTLLTTAALAAAISFPAFAQEFSADTSLANDDRIVRSVNLEDLKAIAVSEGHTITEVGGEGDVSVRATNADGLIFHLIGTACGSEYSEDCLGMMVQVRYDSDEDVTAEKINEANLAYAAVSTWWDKEGETLGVTRYIILDGGQRMENLKINLQNALALGPLVADVIWPYEDDYDWLWDEEDEDSE</sequence>
<dbReference type="STRING" id="1280952.HJA_11150"/>
<dbReference type="RefSeq" id="WP_035582147.1">
    <property type="nucleotide sequence ID" value="NZ_ARYJ01000006.1"/>
</dbReference>
<keyword evidence="3" id="KW-1185">Reference proteome</keyword>
<reference evidence="2 3" key="1">
    <citation type="journal article" date="2014" name="Antonie Van Leeuwenhoek">
        <title>Hyphomonas beringensis sp. nov. and Hyphomonas chukchiensis sp. nov., isolated from surface seawater of the Bering Sea and Chukchi Sea.</title>
        <authorList>
            <person name="Li C."/>
            <person name="Lai Q."/>
            <person name="Li G."/>
            <person name="Dong C."/>
            <person name="Wang J."/>
            <person name="Liao Y."/>
            <person name="Shao Z."/>
        </authorList>
    </citation>
    <scope>NUCLEOTIDE SEQUENCE [LARGE SCALE GENOMIC DNA]</scope>
    <source>
        <strain evidence="2 3">VP2</strain>
    </source>
</reference>
<organism evidence="2 3">
    <name type="scientific">Hyphomonas jannaschiana VP2</name>
    <dbReference type="NCBI Taxonomy" id="1280952"/>
    <lineage>
        <taxon>Bacteria</taxon>
        <taxon>Pseudomonadati</taxon>
        <taxon>Pseudomonadota</taxon>
        <taxon>Alphaproteobacteria</taxon>
        <taxon>Hyphomonadales</taxon>
        <taxon>Hyphomonadaceae</taxon>
        <taxon>Hyphomonas</taxon>
    </lineage>
</organism>
<evidence type="ECO:0000313" key="3">
    <source>
        <dbReference type="Proteomes" id="UP000024816"/>
    </source>
</evidence>
<dbReference type="eggNOG" id="ENOG5034CA8">
    <property type="taxonomic scope" value="Bacteria"/>
</dbReference>
<accession>A0A059FBX8</accession>
<dbReference type="Pfam" id="PF10722">
    <property type="entry name" value="YbjN"/>
    <property type="match status" value="1"/>
</dbReference>
<name>A0A059FBX8_9PROT</name>
<dbReference type="InterPro" id="IPR019660">
    <property type="entry name" value="Put_sensory_transdc_reg_YbjN"/>
</dbReference>
<dbReference type="EMBL" id="ARYJ01000006">
    <property type="protein sequence ID" value="KCZ88135.1"/>
    <property type="molecule type" value="Genomic_DNA"/>
</dbReference>
<feature type="chain" id="PRO_5001577951" description="YbjN domain-containing protein" evidence="1">
    <location>
        <begin position="21"/>
        <end position="186"/>
    </location>
</feature>
<comment type="caution">
    <text evidence="2">The sequence shown here is derived from an EMBL/GenBank/DDBJ whole genome shotgun (WGS) entry which is preliminary data.</text>
</comment>
<dbReference type="PATRIC" id="fig|1280952.3.peg.2228"/>
<proteinExistence type="predicted"/>